<evidence type="ECO:0000313" key="2">
    <source>
        <dbReference type="Proteomes" id="UP000755585"/>
    </source>
</evidence>
<dbReference type="EMBL" id="JAGINT010000001">
    <property type="protein sequence ID" value="MBP2349853.1"/>
    <property type="molecule type" value="Genomic_DNA"/>
</dbReference>
<dbReference type="RefSeq" id="WP_209692987.1">
    <property type="nucleotide sequence ID" value="NZ_BAAAVU010000016.1"/>
</dbReference>
<reference evidence="1 2" key="1">
    <citation type="submission" date="2021-03" db="EMBL/GenBank/DDBJ databases">
        <title>Sequencing the genomes of 1000 actinobacteria strains.</title>
        <authorList>
            <person name="Klenk H.-P."/>
        </authorList>
    </citation>
    <scope>NUCLEOTIDE SEQUENCE [LARGE SCALE GENOMIC DNA]</scope>
    <source>
        <strain evidence="1 2">DSM 18824</strain>
    </source>
</reference>
<name>A0ABS4UE00_9ACTN</name>
<organism evidence="1 2">
    <name type="scientific">Kribbella aluminosa</name>
    <dbReference type="NCBI Taxonomy" id="416017"/>
    <lineage>
        <taxon>Bacteria</taxon>
        <taxon>Bacillati</taxon>
        <taxon>Actinomycetota</taxon>
        <taxon>Actinomycetes</taxon>
        <taxon>Propionibacteriales</taxon>
        <taxon>Kribbellaceae</taxon>
        <taxon>Kribbella</taxon>
    </lineage>
</organism>
<protein>
    <submittedName>
        <fullName evidence="1">Uncharacterized protein</fullName>
    </submittedName>
</protein>
<sequence length="53" mass="5519">MGNVIATAAVSPDGFVADPEDRVGPLFDWYNNGPVEVYGTDPGRAFHLGPASA</sequence>
<keyword evidence="2" id="KW-1185">Reference proteome</keyword>
<proteinExistence type="predicted"/>
<comment type="caution">
    <text evidence="1">The sequence shown here is derived from an EMBL/GenBank/DDBJ whole genome shotgun (WGS) entry which is preliminary data.</text>
</comment>
<gene>
    <name evidence="1" type="ORF">JOF29_000936</name>
</gene>
<dbReference type="Proteomes" id="UP000755585">
    <property type="component" value="Unassembled WGS sequence"/>
</dbReference>
<accession>A0ABS4UE00</accession>
<evidence type="ECO:0000313" key="1">
    <source>
        <dbReference type="EMBL" id="MBP2349853.1"/>
    </source>
</evidence>